<evidence type="ECO:0000313" key="2">
    <source>
        <dbReference type="Proteomes" id="UP001055879"/>
    </source>
</evidence>
<reference evidence="2" key="1">
    <citation type="journal article" date="2022" name="Mol. Ecol. Resour.">
        <title>The genomes of chicory, endive, great burdock and yacon provide insights into Asteraceae palaeo-polyploidization history and plant inulin production.</title>
        <authorList>
            <person name="Fan W."/>
            <person name="Wang S."/>
            <person name="Wang H."/>
            <person name="Wang A."/>
            <person name="Jiang F."/>
            <person name="Liu H."/>
            <person name="Zhao H."/>
            <person name="Xu D."/>
            <person name="Zhang Y."/>
        </authorList>
    </citation>
    <scope>NUCLEOTIDE SEQUENCE [LARGE SCALE GENOMIC DNA]</scope>
    <source>
        <strain evidence="2">cv. Niubang</strain>
    </source>
</reference>
<gene>
    <name evidence="1" type="ORF">L6452_25673</name>
</gene>
<keyword evidence="2" id="KW-1185">Reference proteome</keyword>
<proteinExistence type="predicted"/>
<sequence>MSDPLNSHYFKKGAEVEVSSNDNGFRGAWYAGTVIKSKNSNNKRLILVEYKTLMADESGTKPLRETLDVVQLRPLPPREKRDMDFKFSEEVDAYYNDGWWEGVITGVNPGNRYSVFFRATREQLEFSRSELRLHREWVYGKWVPPLEEQEEEVSITKELKLCNKDKLAKGSLVEVCSDEDGFQGAWFAATITEQLPTGNFLVKYKSLRNDEDTEFLTEVVDINHIRPKPSDEVVDRFHLLEEVDALYNDGWWVGVISKVLGRKRYEVYFRGTNEEIVFKQSDLRRHLDWISGKWVSSSSLVCTSMHR</sequence>
<accession>A0ACB9ABB9</accession>
<protein>
    <submittedName>
        <fullName evidence="1">Uncharacterized protein</fullName>
    </submittedName>
</protein>
<comment type="caution">
    <text evidence="1">The sequence shown here is derived from an EMBL/GenBank/DDBJ whole genome shotgun (WGS) entry which is preliminary data.</text>
</comment>
<organism evidence="1 2">
    <name type="scientific">Arctium lappa</name>
    <name type="common">Greater burdock</name>
    <name type="synonym">Lappa major</name>
    <dbReference type="NCBI Taxonomy" id="4217"/>
    <lineage>
        <taxon>Eukaryota</taxon>
        <taxon>Viridiplantae</taxon>
        <taxon>Streptophyta</taxon>
        <taxon>Embryophyta</taxon>
        <taxon>Tracheophyta</taxon>
        <taxon>Spermatophyta</taxon>
        <taxon>Magnoliopsida</taxon>
        <taxon>eudicotyledons</taxon>
        <taxon>Gunneridae</taxon>
        <taxon>Pentapetalae</taxon>
        <taxon>asterids</taxon>
        <taxon>campanulids</taxon>
        <taxon>Asterales</taxon>
        <taxon>Asteraceae</taxon>
        <taxon>Carduoideae</taxon>
        <taxon>Cardueae</taxon>
        <taxon>Arctiinae</taxon>
        <taxon>Arctium</taxon>
    </lineage>
</organism>
<dbReference type="Proteomes" id="UP001055879">
    <property type="component" value="Linkage Group LG08"/>
</dbReference>
<name>A0ACB9ABB9_ARCLA</name>
<evidence type="ECO:0000313" key="1">
    <source>
        <dbReference type="EMBL" id="KAI3707286.1"/>
    </source>
</evidence>
<dbReference type="EMBL" id="CM042054">
    <property type="protein sequence ID" value="KAI3707286.1"/>
    <property type="molecule type" value="Genomic_DNA"/>
</dbReference>
<reference evidence="1 2" key="2">
    <citation type="journal article" date="2022" name="Mol. Ecol. Resour.">
        <title>The genomes of chicory, endive, great burdock and yacon provide insights into Asteraceae paleo-polyploidization history and plant inulin production.</title>
        <authorList>
            <person name="Fan W."/>
            <person name="Wang S."/>
            <person name="Wang H."/>
            <person name="Wang A."/>
            <person name="Jiang F."/>
            <person name="Liu H."/>
            <person name="Zhao H."/>
            <person name="Xu D."/>
            <person name="Zhang Y."/>
        </authorList>
    </citation>
    <scope>NUCLEOTIDE SEQUENCE [LARGE SCALE GENOMIC DNA]</scope>
    <source>
        <strain evidence="2">cv. Niubang</strain>
    </source>
</reference>